<dbReference type="Gene3D" id="2.60.120.200">
    <property type="match status" value="1"/>
</dbReference>
<evidence type="ECO:0000313" key="5">
    <source>
        <dbReference type="Proteomes" id="UP000650582"/>
    </source>
</evidence>
<proteinExistence type="predicted"/>
<sequence length="460" mass="48796">MKWLVVLSLAVDALATSVFPVGFGSLHARRSKRTLGRRANGICKPRPSEFPVSTSVVLVPTTSSSNRPQATSTTTRSVSPSSVPAQGIAAKVLPLGFGKSANSWTTVPNASGEYHALADTGSTLRPTRVLGGSLAAVGTAPDGRAAMEVFFRKGSFALNSAAPGGISFYAWVLLYSVRGRPSIHFVSTAMGPVIYHLGTNSHSAILSSSNLALVFVSLSLNSTQPILTPSIYLSDFVHGGKLPGLYGGTSNDEAASCSGGRKAFTCFSTRFMWRDEGAGEVYVYLPNDPANKFLCNGAGIPGKNICASDYGTSLGRGSFYFKAGQWNYVSQRIKLNTPGKANGELQATYILHAALAQHVTPKLDITSRGKHLLVSFTRSSVLSIVLFGITGKACGPLEESSFAELEWMPVVCEASWSKVSLADMKRIGPVEKIKDCGLQTLASRNSVDGTLSRTFDPRPN</sequence>
<dbReference type="EMBL" id="JACYCC010000219">
    <property type="protein sequence ID" value="KAF8671227.1"/>
    <property type="molecule type" value="Genomic_DNA"/>
</dbReference>
<dbReference type="GO" id="GO:0016829">
    <property type="term" value="F:lyase activity"/>
    <property type="evidence" value="ECO:0007669"/>
    <property type="project" value="UniProtKB-KW"/>
</dbReference>
<dbReference type="InterPro" id="IPR048958">
    <property type="entry name" value="Polysacc_lyase_14"/>
</dbReference>
<evidence type="ECO:0000313" key="4">
    <source>
        <dbReference type="EMBL" id="KAF8671227.1"/>
    </source>
</evidence>
<feature type="domain" description="Polysaccharide lyase 14" evidence="3">
    <location>
        <begin position="235"/>
        <end position="349"/>
    </location>
</feature>
<protein>
    <submittedName>
        <fullName evidence="4">Alginate lyase</fullName>
    </submittedName>
</protein>
<feature type="region of interest" description="Disordered" evidence="1">
    <location>
        <begin position="61"/>
        <end position="82"/>
    </location>
</feature>
<feature type="signal peptide" evidence="2">
    <location>
        <begin position="1"/>
        <end position="15"/>
    </location>
</feature>
<evidence type="ECO:0000256" key="2">
    <source>
        <dbReference type="SAM" id="SignalP"/>
    </source>
</evidence>
<keyword evidence="4" id="KW-0456">Lyase</keyword>
<dbReference type="PANTHER" id="PTHR40124">
    <property type="match status" value="1"/>
</dbReference>
<evidence type="ECO:0000256" key="1">
    <source>
        <dbReference type="SAM" id="MobiDB-lite"/>
    </source>
</evidence>
<organism evidence="4 5">
    <name type="scientific">Rhizoctonia solani</name>
    <dbReference type="NCBI Taxonomy" id="456999"/>
    <lineage>
        <taxon>Eukaryota</taxon>
        <taxon>Fungi</taxon>
        <taxon>Dikarya</taxon>
        <taxon>Basidiomycota</taxon>
        <taxon>Agaricomycotina</taxon>
        <taxon>Agaricomycetes</taxon>
        <taxon>Cantharellales</taxon>
        <taxon>Ceratobasidiaceae</taxon>
        <taxon>Rhizoctonia</taxon>
    </lineage>
</organism>
<dbReference type="Proteomes" id="UP000650582">
    <property type="component" value="Unassembled WGS sequence"/>
</dbReference>
<evidence type="ECO:0000259" key="3">
    <source>
        <dbReference type="Pfam" id="PF21294"/>
    </source>
</evidence>
<keyword evidence="2" id="KW-0732">Signal</keyword>
<feature type="chain" id="PRO_5034783393" evidence="2">
    <location>
        <begin position="16"/>
        <end position="460"/>
    </location>
</feature>
<dbReference type="Pfam" id="PF21294">
    <property type="entry name" value="Polysacc_lyase_14"/>
    <property type="match status" value="1"/>
</dbReference>
<reference evidence="4" key="1">
    <citation type="submission" date="2020-09" db="EMBL/GenBank/DDBJ databases">
        <title>Comparative genome analyses of four rice-infecting Rhizoctonia solani isolates reveal extensive enrichment of homogalacturonan modification genes.</title>
        <authorList>
            <person name="Lee D.-Y."/>
            <person name="Jeon J."/>
            <person name="Kim K.-T."/>
            <person name="Cheong K."/>
            <person name="Song H."/>
            <person name="Choi G."/>
            <person name="Ko J."/>
            <person name="Opiyo S.O."/>
            <person name="Zuo S."/>
            <person name="Madhav S."/>
            <person name="Lee Y.-H."/>
            <person name="Wang G.-L."/>
        </authorList>
    </citation>
    <scope>NUCLEOTIDE SEQUENCE</scope>
    <source>
        <strain evidence="4">AG1-IA YN-7</strain>
    </source>
</reference>
<comment type="caution">
    <text evidence="4">The sequence shown here is derived from an EMBL/GenBank/DDBJ whole genome shotgun (WGS) entry which is preliminary data.</text>
</comment>
<dbReference type="AlphaFoldDB" id="A0A8H7LFR0"/>
<accession>A0A8H7LFR0</accession>
<name>A0A8H7LFR0_9AGAM</name>
<gene>
    <name evidence="4" type="ORF">RHS04_08416</name>
</gene>
<dbReference type="PANTHER" id="PTHR40124:SF1">
    <property type="entry name" value="DISAGGREGATASE RELATED REPEAT PROTEIN"/>
    <property type="match status" value="1"/>
</dbReference>